<evidence type="ECO:0000256" key="1">
    <source>
        <dbReference type="ARBA" id="ARBA00009437"/>
    </source>
</evidence>
<comment type="caution">
    <text evidence="6">The sequence shown here is derived from an EMBL/GenBank/DDBJ whole genome shotgun (WGS) entry which is preliminary data.</text>
</comment>
<dbReference type="AlphaFoldDB" id="A0A5C8Z4E0"/>
<dbReference type="PRINTS" id="PR00039">
    <property type="entry name" value="HTHLYSR"/>
</dbReference>
<evidence type="ECO:0000259" key="5">
    <source>
        <dbReference type="PROSITE" id="PS50931"/>
    </source>
</evidence>
<dbReference type="InterPro" id="IPR005119">
    <property type="entry name" value="LysR_subst-bd"/>
</dbReference>
<accession>A0A5C8Z4E0</accession>
<dbReference type="GO" id="GO:0003700">
    <property type="term" value="F:DNA-binding transcription factor activity"/>
    <property type="evidence" value="ECO:0007669"/>
    <property type="project" value="InterPro"/>
</dbReference>
<dbReference type="InterPro" id="IPR000847">
    <property type="entry name" value="LysR_HTH_N"/>
</dbReference>
<evidence type="ECO:0000256" key="2">
    <source>
        <dbReference type="ARBA" id="ARBA00023015"/>
    </source>
</evidence>
<dbReference type="Gene3D" id="1.10.10.10">
    <property type="entry name" value="Winged helix-like DNA-binding domain superfamily/Winged helix DNA-binding domain"/>
    <property type="match status" value="1"/>
</dbReference>
<dbReference type="GO" id="GO:0003677">
    <property type="term" value="F:DNA binding"/>
    <property type="evidence" value="ECO:0007669"/>
    <property type="project" value="UniProtKB-KW"/>
</dbReference>
<evidence type="ECO:0000256" key="3">
    <source>
        <dbReference type="ARBA" id="ARBA00023125"/>
    </source>
</evidence>
<feature type="domain" description="HTH lysR-type" evidence="5">
    <location>
        <begin position="1"/>
        <end position="59"/>
    </location>
</feature>
<dbReference type="InterPro" id="IPR058163">
    <property type="entry name" value="LysR-type_TF_proteobact-type"/>
</dbReference>
<gene>
    <name evidence="6" type="ORF">FME95_11530</name>
</gene>
<dbReference type="EMBL" id="VKAD01000002">
    <property type="protein sequence ID" value="TXR52041.1"/>
    <property type="molecule type" value="Genomic_DNA"/>
</dbReference>
<dbReference type="Proteomes" id="UP000321764">
    <property type="component" value="Unassembled WGS sequence"/>
</dbReference>
<organism evidence="6 7">
    <name type="scientific">Reinekea thalattae</name>
    <dbReference type="NCBI Taxonomy" id="2593301"/>
    <lineage>
        <taxon>Bacteria</taxon>
        <taxon>Pseudomonadati</taxon>
        <taxon>Pseudomonadota</taxon>
        <taxon>Gammaproteobacteria</taxon>
        <taxon>Oceanospirillales</taxon>
        <taxon>Saccharospirillaceae</taxon>
        <taxon>Reinekea</taxon>
    </lineage>
</organism>
<evidence type="ECO:0000256" key="4">
    <source>
        <dbReference type="ARBA" id="ARBA00023163"/>
    </source>
</evidence>
<proteinExistence type="inferred from homology"/>
<reference evidence="6 7" key="1">
    <citation type="submission" date="2019-07" db="EMBL/GenBank/DDBJ databases">
        <title>Reinekea sp. strain SSH23 genome sequencing and assembly.</title>
        <authorList>
            <person name="Kim I."/>
        </authorList>
    </citation>
    <scope>NUCLEOTIDE SEQUENCE [LARGE SCALE GENOMIC DNA]</scope>
    <source>
        <strain evidence="6 7">SSH23</strain>
    </source>
</reference>
<evidence type="ECO:0000313" key="7">
    <source>
        <dbReference type="Proteomes" id="UP000321764"/>
    </source>
</evidence>
<dbReference type="Gene3D" id="3.40.190.290">
    <property type="match status" value="1"/>
</dbReference>
<dbReference type="InterPro" id="IPR036388">
    <property type="entry name" value="WH-like_DNA-bd_sf"/>
</dbReference>
<dbReference type="SUPFAM" id="SSF53850">
    <property type="entry name" value="Periplasmic binding protein-like II"/>
    <property type="match status" value="1"/>
</dbReference>
<dbReference type="Pfam" id="PF03466">
    <property type="entry name" value="LysR_substrate"/>
    <property type="match status" value="1"/>
</dbReference>
<dbReference type="Pfam" id="PF00126">
    <property type="entry name" value="HTH_1"/>
    <property type="match status" value="1"/>
</dbReference>
<name>A0A5C8Z4E0_9GAMM</name>
<dbReference type="PANTHER" id="PTHR30537">
    <property type="entry name" value="HTH-TYPE TRANSCRIPTIONAL REGULATOR"/>
    <property type="match status" value="1"/>
</dbReference>
<dbReference type="InterPro" id="IPR036390">
    <property type="entry name" value="WH_DNA-bd_sf"/>
</dbReference>
<keyword evidence="3" id="KW-0238">DNA-binding</keyword>
<comment type="similarity">
    <text evidence="1">Belongs to the LysR transcriptional regulatory family.</text>
</comment>
<dbReference type="OrthoDB" id="6787458at2"/>
<dbReference type="FunFam" id="1.10.10.10:FF:000001">
    <property type="entry name" value="LysR family transcriptional regulator"/>
    <property type="match status" value="1"/>
</dbReference>
<keyword evidence="7" id="KW-1185">Reference proteome</keyword>
<keyword evidence="4" id="KW-0804">Transcription</keyword>
<dbReference type="SUPFAM" id="SSF46785">
    <property type="entry name" value="Winged helix' DNA-binding domain"/>
    <property type="match status" value="1"/>
</dbReference>
<dbReference type="PROSITE" id="PS50931">
    <property type="entry name" value="HTH_LYSR"/>
    <property type="match status" value="1"/>
</dbReference>
<evidence type="ECO:0000313" key="6">
    <source>
        <dbReference type="EMBL" id="TXR52041.1"/>
    </source>
</evidence>
<sequence length="300" mass="33297">MRQLNSLATFIQVAKDESVTKAAARLHLTQQAVSQQIKKLEEELGVKLFNRAHRKIYLTPEGEQLLKHASGYLAALESEMLNLKNDSQALTGHISISCTLELATLVLAPVIEQFKQQQPQVTLQIDLQSDATSVDNVKQGKTDIGIVVFSSGEKLIDISPLRKEAFITVASAQYLKHHGPIEKFEQILMRDIIDYQMDCPSMRTWLAKNNKALVKKLELKTAAIAANDDRLIKDFVMQGLGVANLPRLLVANELKEKQLIEILPNAKSISAGIDIITMKDRILPAQVAAFLKVLKSPLSN</sequence>
<dbReference type="PANTHER" id="PTHR30537:SF5">
    <property type="entry name" value="HTH-TYPE TRANSCRIPTIONAL ACTIVATOR TTDR-RELATED"/>
    <property type="match status" value="1"/>
</dbReference>
<protein>
    <submittedName>
        <fullName evidence="6">LysR family transcriptional regulator</fullName>
    </submittedName>
</protein>
<dbReference type="RefSeq" id="WP_147714637.1">
    <property type="nucleotide sequence ID" value="NZ_VKAD01000002.1"/>
</dbReference>
<keyword evidence="2" id="KW-0805">Transcription regulation</keyword>